<gene>
    <name evidence="1" type="ORF">LOAG_06684</name>
</gene>
<dbReference type="RefSeq" id="XP_003142268.1">
    <property type="nucleotide sequence ID" value="XM_003142220.1"/>
</dbReference>
<dbReference type="InParanoid" id="A0A1S0TXW3"/>
<dbReference type="CTD" id="9944103"/>
<dbReference type="KEGG" id="loa:LOAG_06684"/>
<dbReference type="AlphaFoldDB" id="A0A1S0TXW3"/>
<sequence length="100" mass="11564">MGKERCPEYPKKVVVRIISHHSSFMHGPVAKYIFKFLHNGRKKERERIIAGNLLIESLMPLNLSNLTFIDGRFGRYIPNSLVARAVELSFCRFSAVESLW</sequence>
<name>A0A1S0TXW3_LOALO</name>
<evidence type="ECO:0000313" key="1">
    <source>
        <dbReference type="EMBL" id="EFO21798.1"/>
    </source>
</evidence>
<dbReference type="GeneID" id="9944103"/>
<reference evidence="1" key="1">
    <citation type="submission" date="2012-04" db="EMBL/GenBank/DDBJ databases">
        <title>The Genome Sequence of Loa loa.</title>
        <authorList>
            <consortium name="The Broad Institute Genome Sequencing Platform"/>
            <consortium name="Broad Institute Genome Sequencing Center for Infectious Disease"/>
            <person name="Nutman T.B."/>
            <person name="Fink D.L."/>
            <person name="Russ C."/>
            <person name="Young S."/>
            <person name="Zeng Q."/>
            <person name="Gargeya S."/>
            <person name="Alvarado L."/>
            <person name="Berlin A."/>
            <person name="Chapman S.B."/>
            <person name="Chen Z."/>
            <person name="Freedman E."/>
            <person name="Gellesch M."/>
            <person name="Goldberg J."/>
            <person name="Griggs A."/>
            <person name="Gujja S."/>
            <person name="Heilman E.R."/>
            <person name="Heiman D."/>
            <person name="Howarth C."/>
            <person name="Mehta T."/>
            <person name="Neiman D."/>
            <person name="Pearson M."/>
            <person name="Roberts A."/>
            <person name="Saif S."/>
            <person name="Shea T."/>
            <person name="Shenoy N."/>
            <person name="Sisk P."/>
            <person name="Stolte C."/>
            <person name="Sykes S."/>
            <person name="White J."/>
            <person name="Yandava C."/>
            <person name="Haas B."/>
            <person name="Henn M.R."/>
            <person name="Nusbaum C."/>
            <person name="Birren B."/>
        </authorList>
    </citation>
    <scope>NUCLEOTIDE SEQUENCE [LARGE SCALE GENOMIC DNA]</scope>
</reference>
<organism evidence="1">
    <name type="scientific">Loa loa</name>
    <name type="common">Eye worm</name>
    <name type="synonym">Filaria loa</name>
    <dbReference type="NCBI Taxonomy" id="7209"/>
    <lineage>
        <taxon>Eukaryota</taxon>
        <taxon>Metazoa</taxon>
        <taxon>Ecdysozoa</taxon>
        <taxon>Nematoda</taxon>
        <taxon>Chromadorea</taxon>
        <taxon>Rhabditida</taxon>
        <taxon>Spirurina</taxon>
        <taxon>Spiruromorpha</taxon>
        <taxon>Filarioidea</taxon>
        <taxon>Onchocercidae</taxon>
        <taxon>Loa</taxon>
    </lineage>
</organism>
<dbReference type="EMBL" id="JH712078">
    <property type="protein sequence ID" value="EFO21798.1"/>
    <property type="molecule type" value="Genomic_DNA"/>
</dbReference>
<proteinExistence type="predicted"/>
<accession>A0A1S0TXW3</accession>
<protein>
    <submittedName>
        <fullName evidence="1">Uncharacterized protein</fullName>
    </submittedName>
</protein>